<evidence type="ECO:0000313" key="2">
    <source>
        <dbReference type="Proteomes" id="UP000538147"/>
    </source>
</evidence>
<dbReference type="RefSeq" id="WP_184201088.1">
    <property type="nucleotide sequence ID" value="NZ_JACIIV010000020.1"/>
</dbReference>
<protein>
    <submittedName>
        <fullName evidence="1">Uncharacterized protein</fullName>
    </submittedName>
</protein>
<accession>A0A841L6H4</accession>
<reference evidence="1 2" key="1">
    <citation type="submission" date="2020-08" db="EMBL/GenBank/DDBJ databases">
        <title>Genomic Encyclopedia of Type Strains, Phase IV (KMG-IV): sequencing the most valuable type-strain genomes for metagenomic binning, comparative biology and taxonomic classification.</title>
        <authorList>
            <person name="Goeker M."/>
        </authorList>
    </citation>
    <scope>NUCLEOTIDE SEQUENCE [LARGE SCALE GENOMIC DNA]</scope>
    <source>
        <strain evidence="1 2">DSM 102189</strain>
    </source>
</reference>
<sequence>MFVAQEDGYWGGGTPDDNSPALAPAEAVLLWSLRRLAPAIATAGPMARCRVVEVTLIRQFGGRGQEIGVLLRCLAQLLVAGAVRPLQLGCPAMAALTADETMLLHTLRSPEATPKSPLDDLLHPLRIPTATRLLAMIATISRTGA</sequence>
<evidence type="ECO:0000313" key="1">
    <source>
        <dbReference type="EMBL" id="MBB6228559.1"/>
    </source>
</evidence>
<proteinExistence type="predicted"/>
<gene>
    <name evidence="1" type="ORF">FHS79_002749</name>
</gene>
<comment type="caution">
    <text evidence="1">The sequence shown here is derived from an EMBL/GenBank/DDBJ whole genome shotgun (WGS) entry which is preliminary data.</text>
</comment>
<keyword evidence="2" id="KW-1185">Reference proteome</keyword>
<name>A0A841L6H4_9SPHN</name>
<organism evidence="1 2">
    <name type="scientific">Polymorphobacter multimanifer</name>
    <dbReference type="NCBI Taxonomy" id="1070431"/>
    <lineage>
        <taxon>Bacteria</taxon>
        <taxon>Pseudomonadati</taxon>
        <taxon>Pseudomonadota</taxon>
        <taxon>Alphaproteobacteria</taxon>
        <taxon>Sphingomonadales</taxon>
        <taxon>Sphingosinicellaceae</taxon>
        <taxon>Polymorphobacter</taxon>
    </lineage>
</organism>
<dbReference type="AlphaFoldDB" id="A0A841L6H4"/>
<dbReference type="EMBL" id="JACIIV010000020">
    <property type="protein sequence ID" value="MBB6228559.1"/>
    <property type="molecule type" value="Genomic_DNA"/>
</dbReference>
<dbReference type="Proteomes" id="UP000538147">
    <property type="component" value="Unassembled WGS sequence"/>
</dbReference>